<protein>
    <submittedName>
        <fullName evidence="1">HrpE/YscL family type III secretion apparatus protein</fullName>
    </submittedName>
</protein>
<dbReference type="EMBL" id="CP081864">
    <property type="protein sequence ID" value="QZN95367.1"/>
    <property type="molecule type" value="Genomic_DNA"/>
</dbReference>
<gene>
    <name evidence="1" type="ORF">K6K13_19540</name>
</gene>
<evidence type="ECO:0000313" key="2">
    <source>
        <dbReference type="Proteomes" id="UP000825886"/>
    </source>
</evidence>
<accession>A0ABX9AK05</accession>
<proteinExistence type="predicted"/>
<sequence>MPLCRLPLIELDGQLPGFPVIPADRLNTQLAYTHTLLDAHHEAALIVKAASRKAEQMIRQARHSQRQIQREAYAEFSRRQQEILARCEEQWLARHVVSLCEAASVEQRVVQAVTSRIRLAMGNVLRAWFSQQPVDDLLCARLSQQVEQLAAMGGATLQIHPEREARMRDAFGERLAIVCDPQLARDEAVLTSSQLSVSFSLSRHFQQVLAWIDTESELGIQEPEARLDDENA</sequence>
<evidence type="ECO:0000313" key="1">
    <source>
        <dbReference type="EMBL" id="QZN95367.1"/>
    </source>
</evidence>
<keyword evidence="2" id="KW-1185">Reference proteome</keyword>
<dbReference type="Proteomes" id="UP000825886">
    <property type="component" value="Chromosome"/>
</dbReference>
<reference evidence="1 2" key="1">
    <citation type="submission" date="2021-08" db="EMBL/GenBank/DDBJ databases">
        <title>Culture and genomic analysis of Symbiopectobacterium purcellii sp. nov. gen. nov., isolated from the leafhopper Empoasca decipiens.</title>
        <authorList>
            <person name="Nadal-Jimenez P."/>
            <person name="Siozios S."/>
            <person name="Halliday N."/>
            <person name="Camara M."/>
            <person name="Hurst G.D.D."/>
        </authorList>
    </citation>
    <scope>NUCLEOTIDE SEQUENCE [LARGE SCALE GENOMIC DNA]</scope>
    <source>
        <strain evidence="1 2">SyEd1</strain>
    </source>
</reference>
<organism evidence="1 2">
    <name type="scientific">Symbiopectobacterium purcellii</name>
    <dbReference type="NCBI Taxonomy" id="2871826"/>
    <lineage>
        <taxon>Bacteria</taxon>
        <taxon>Pseudomonadati</taxon>
        <taxon>Pseudomonadota</taxon>
        <taxon>Gammaproteobacteria</taxon>
        <taxon>Enterobacterales</taxon>
        <taxon>Enterobacteriaceae</taxon>
    </lineage>
</organism>
<name>A0ABX9AK05_9ENTR</name>
<dbReference type="RefSeq" id="WP_222158467.1">
    <property type="nucleotide sequence ID" value="NZ_CP081864.1"/>
</dbReference>